<name>A0A2P5BWR5_PARAD</name>
<accession>A0A2P5BWR5</accession>
<proteinExistence type="predicted"/>
<evidence type="ECO:0000259" key="1">
    <source>
        <dbReference type="Pfam" id="PF14576"/>
    </source>
</evidence>
<organism evidence="2 3">
    <name type="scientific">Parasponia andersonii</name>
    <name type="common">Sponia andersonii</name>
    <dbReference type="NCBI Taxonomy" id="3476"/>
    <lineage>
        <taxon>Eukaryota</taxon>
        <taxon>Viridiplantae</taxon>
        <taxon>Streptophyta</taxon>
        <taxon>Embryophyta</taxon>
        <taxon>Tracheophyta</taxon>
        <taxon>Spermatophyta</taxon>
        <taxon>Magnoliopsida</taxon>
        <taxon>eudicotyledons</taxon>
        <taxon>Gunneridae</taxon>
        <taxon>Pentapetalae</taxon>
        <taxon>rosids</taxon>
        <taxon>fabids</taxon>
        <taxon>Rosales</taxon>
        <taxon>Cannabaceae</taxon>
        <taxon>Parasponia</taxon>
    </lineage>
</organism>
<dbReference type="GO" id="GO:0010088">
    <property type="term" value="P:phloem development"/>
    <property type="evidence" value="ECO:0007669"/>
    <property type="project" value="InterPro"/>
</dbReference>
<dbReference type="PANTHER" id="PTHR33232:SF18">
    <property type="entry name" value="PROTEIN SIEVE ELEMENT OCCLUSION B-LIKE"/>
    <property type="match status" value="1"/>
</dbReference>
<dbReference type="InterPro" id="IPR039299">
    <property type="entry name" value="SEOA"/>
</dbReference>
<comment type="caution">
    <text evidence="2">The sequence shown here is derived from an EMBL/GenBank/DDBJ whole genome shotgun (WGS) entry which is preliminary data.</text>
</comment>
<dbReference type="PANTHER" id="PTHR33232">
    <property type="entry name" value="PROTEIN SIEVE ELEMENT OCCLUSION B-LIKE"/>
    <property type="match status" value="1"/>
</dbReference>
<dbReference type="Proteomes" id="UP000237105">
    <property type="component" value="Unassembled WGS sequence"/>
</dbReference>
<dbReference type="EMBL" id="JXTB01000209">
    <property type="protein sequence ID" value="PON53228.1"/>
    <property type="molecule type" value="Genomic_DNA"/>
</dbReference>
<sequence length="305" mass="35415">MNACKGRFSREIYTYGIRVDVDHVAEKTPRGSFSAPLCTLKQIGSEMSCKAPGEEIAHETTLSILEKLRSCTWEAKAVLTLAAFALEYGDFWLLAQLHHSHDHDQLTKSLEILKKVPAVIRPLELQKRRQAILELNDLIKATLQVIEYIYEFEKLSGYDPKDVPALSVAMEHFPVDVYWVIRTIVACTTKLNLLHDDDEYQQQDLSPYSLKIQYIINKYKIQMILCKKQIEEADAYRKLRKVMKTPTEIMEIFKALIFSRDNVLPQHRFLIFSRDINVQPLIDGSANKTVRPFDDLFIFRTRLFF</sequence>
<evidence type="ECO:0000313" key="2">
    <source>
        <dbReference type="EMBL" id="PON53228.1"/>
    </source>
</evidence>
<reference evidence="3" key="1">
    <citation type="submission" date="2016-06" db="EMBL/GenBank/DDBJ databases">
        <title>Parallel loss of symbiosis genes in relatives of nitrogen-fixing non-legume Parasponia.</title>
        <authorList>
            <person name="Van Velzen R."/>
            <person name="Holmer R."/>
            <person name="Bu F."/>
            <person name="Rutten L."/>
            <person name="Van Zeijl A."/>
            <person name="Liu W."/>
            <person name="Santuari L."/>
            <person name="Cao Q."/>
            <person name="Sharma T."/>
            <person name="Shen D."/>
            <person name="Roswanjaya Y."/>
            <person name="Wardhani T."/>
            <person name="Kalhor M.S."/>
            <person name="Jansen J."/>
            <person name="Van den Hoogen J."/>
            <person name="Gungor B."/>
            <person name="Hartog M."/>
            <person name="Hontelez J."/>
            <person name="Verver J."/>
            <person name="Yang W.-C."/>
            <person name="Schijlen E."/>
            <person name="Repin R."/>
            <person name="Schilthuizen M."/>
            <person name="Schranz E."/>
            <person name="Heidstra R."/>
            <person name="Miyata K."/>
            <person name="Fedorova E."/>
            <person name="Kohlen W."/>
            <person name="Bisseling T."/>
            <person name="Smit S."/>
            <person name="Geurts R."/>
        </authorList>
    </citation>
    <scope>NUCLEOTIDE SEQUENCE [LARGE SCALE GENOMIC DNA]</scope>
    <source>
        <strain evidence="3">cv. WU1-14</strain>
    </source>
</reference>
<dbReference type="AlphaFoldDB" id="A0A2P5BWR5"/>
<gene>
    <name evidence="2" type="ORF">PanWU01x14_203410</name>
</gene>
<dbReference type="STRING" id="3476.A0A2P5BWR5"/>
<dbReference type="Pfam" id="PF14576">
    <property type="entry name" value="SEO_N"/>
    <property type="match status" value="1"/>
</dbReference>
<keyword evidence="3" id="KW-1185">Reference proteome</keyword>
<dbReference type="OrthoDB" id="1433562at2759"/>
<dbReference type="InterPro" id="IPR027942">
    <property type="entry name" value="SEO_N"/>
</dbReference>
<protein>
    <submittedName>
        <fullName evidence="2">Sieve element occlusion, N-terminal</fullName>
    </submittedName>
</protein>
<evidence type="ECO:0000313" key="3">
    <source>
        <dbReference type="Proteomes" id="UP000237105"/>
    </source>
</evidence>
<feature type="domain" description="Sieve element occlusion N-terminal" evidence="1">
    <location>
        <begin position="18"/>
        <end position="246"/>
    </location>
</feature>